<feature type="domain" description="Rhodanese" evidence="3">
    <location>
        <begin position="207"/>
        <end position="295"/>
    </location>
</feature>
<dbReference type="SMART" id="SM00450">
    <property type="entry name" value="RHOD"/>
    <property type="match status" value="2"/>
</dbReference>
<dbReference type="InterPro" id="IPR045078">
    <property type="entry name" value="TST/MPST-like"/>
</dbReference>
<dbReference type="CDD" id="cd01449">
    <property type="entry name" value="TST_Repeat_2"/>
    <property type="match status" value="1"/>
</dbReference>
<reference evidence="4" key="1">
    <citation type="submission" date="2018-06" db="EMBL/GenBank/DDBJ databases">
        <authorList>
            <person name="Zhirakovskaya E."/>
        </authorList>
    </citation>
    <scope>NUCLEOTIDE SEQUENCE</scope>
</reference>
<evidence type="ECO:0000256" key="2">
    <source>
        <dbReference type="ARBA" id="ARBA00022737"/>
    </source>
</evidence>
<gene>
    <name evidence="4" type="ORF">MNBD_GAMMA09-2019</name>
</gene>
<dbReference type="EC" id="2.8.1.2" evidence="4"/>
<dbReference type="PROSITE" id="PS50206">
    <property type="entry name" value="RHODANESE_3"/>
    <property type="match status" value="2"/>
</dbReference>
<dbReference type="EMBL" id="UOFI01000189">
    <property type="protein sequence ID" value="VAW70203.1"/>
    <property type="molecule type" value="Genomic_DNA"/>
</dbReference>
<dbReference type="InterPro" id="IPR036873">
    <property type="entry name" value="Rhodanese-like_dom_sf"/>
</dbReference>
<dbReference type="GO" id="GO:0016784">
    <property type="term" value="F:3-mercaptopyruvate sulfurtransferase activity"/>
    <property type="evidence" value="ECO:0007669"/>
    <property type="project" value="UniProtKB-EC"/>
</dbReference>
<dbReference type="CDD" id="cd01448">
    <property type="entry name" value="TST_Repeat_1"/>
    <property type="match status" value="1"/>
</dbReference>
<keyword evidence="1 4" id="KW-0808">Transferase</keyword>
<dbReference type="InterPro" id="IPR001763">
    <property type="entry name" value="Rhodanese-like_dom"/>
</dbReference>
<name>A0A3B0Y1A8_9ZZZZ</name>
<dbReference type="AlphaFoldDB" id="A0A3B0Y1A8"/>
<organism evidence="4">
    <name type="scientific">hydrothermal vent metagenome</name>
    <dbReference type="NCBI Taxonomy" id="652676"/>
    <lineage>
        <taxon>unclassified sequences</taxon>
        <taxon>metagenomes</taxon>
        <taxon>ecological metagenomes</taxon>
    </lineage>
</organism>
<accession>A0A3B0Y1A8</accession>
<feature type="domain" description="Rhodanese" evidence="3">
    <location>
        <begin position="57"/>
        <end position="151"/>
    </location>
</feature>
<dbReference type="Gene3D" id="3.40.250.10">
    <property type="entry name" value="Rhodanese-like domain"/>
    <property type="match status" value="2"/>
</dbReference>
<sequence>MTSYKNAEFLVETNWLANNFDLPELRIFDCAALPAPNPDEALRKKYPLKPQSGRSLYEKCHITGAGFIDLPTELSDKNTDLPMMMPPLEQIVEVVTRAGIGDDTLVILYSSTNPMWAARVWWMLRAIGFNNAAILNGGLKKWLAEGHATSIEECTYTAARFTIKSQADIFVSKNQVLAAIDKNDTLLIHSLTAEVYNGNKDALTFGRRGRIPGSVNIPSGNLHDPETGAYLSPSRLRDLFESKQCSDAQRIITYCGGGINASNTAFALTLLGYDNITIYDGSMSEWGNDSSLPIEI</sequence>
<evidence type="ECO:0000313" key="4">
    <source>
        <dbReference type="EMBL" id="VAW70203.1"/>
    </source>
</evidence>
<proteinExistence type="predicted"/>
<dbReference type="PANTHER" id="PTHR11364">
    <property type="entry name" value="THIOSULFATE SULFERTANSFERASE"/>
    <property type="match status" value="1"/>
</dbReference>
<evidence type="ECO:0000256" key="1">
    <source>
        <dbReference type="ARBA" id="ARBA00022679"/>
    </source>
</evidence>
<dbReference type="SUPFAM" id="SSF52821">
    <property type="entry name" value="Rhodanese/Cell cycle control phosphatase"/>
    <property type="match status" value="2"/>
</dbReference>
<dbReference type="Pfam" id="PF00581">
    <property type="entry name" value="Rhodanese"/>
    <property type="match status" value="2"/>
</dbReference>
<keyword evidence="4" id="KW-0670">Pyruvate</keyword>
<keyword evidence="2" id="KW-0677">Repeat</keyword>
<protein>
    <submittedName>
        <fullName evidence="4">3-mercaptopyruvate sulfurtransferase</fullName>
        <ecNumber evidence="4">2.8.1.2</ecNumber>
    </submittedName>
</protein>
<dbReference type="GO" id="GO:0004792">
    <property type="term" value="F:thiosulfate-cyanide sulfurtransferase activity"/>
    <property type="evidence" value="ECO:0007669"/>
    <property type="project" value="TreeGrafter"/>
</dbReference>
<evidence type="ECO:0000259" key="3">
    <source>
        <dbReference type="PROSITE" id="PS50206"/>
    </source>
</evidence>
<dbReference type="PANTHER" id="PTHR11364:SF27">
    <property type="entry name" value="SULFURTRANSFERASE"/>
    <property type="match status" value="1"/>
</dbReference>